<gene>
    <name evidence="3" type="ORF">E2C06_21010</name>
</gene>
<evidence type="ECO:0000313" key="3">
    <source>
        <dbReference type="EMBL" id="TDH60630.1"/>
    </source>
</evidence>
<keyword evidence="4" id="KW-1185">Reference proteome</keyword>
<reference evidence="3 4" key="1">
    <citation type="journal article" date="2016" name="J. Microbiol.">
        <title>Dankookia rubra gen. nov., sp. nov., an alphaproteobacterium isolated from sediment of a shallow stream.</title>
        <authorList>
            <person name="Kim W.H."/>
            <person name="Kim D.H."/>
            <person name="Kang K."/>
            <person name="Ahn T.Y."/>
        </authorList>
    </citation>
    <scope>NUCLEOTIDE SEQUENCE [LARGE SCALE GENOMIC DNA]</scope>
    <source>
        <strain evidence="3 4">JCM30602</strain>
    </source>
</reference>
<dbReference type="AlphaFoldDB" id="A0A4R5QBZ9"/>
<organism evidence="3 4">
    <name type="scientific">Dankookia rubra</name>
    <dbReference type="NCBI Taxonomy" id="1442381"/>
    <lineage>
        <taxon>Bacteria</taxon>
        <taxon>Pseudomonadati</taxon>
        <taxon>Pseudomonadota</taxon>
        <taxon>Alphaproteobacteria</taxon>
        <taxon>Acetobacterales</taxon>
        <taxon>Roseomonadaceae</taxon>
        <taxon>Dankookia</taxon>
    </lineage>
</organism>
<feature type="domain" description="Methyltransferase type 11" evidence="2">
    <location>
        <begin position="176"/>
        <end position="224"/>
    </location>
</feature>
<dbReference type="Gene3D" id="3.40.50.150">
    <property type="entry name" value="Vaccinia Virus protein VP39"/>
    <property type="match status" value="1"/>
</dbReference>
<evidence type="ECO:0000256" key="1">
    <source>
        <dbReference type="SAM" id="MobiDB-lite"/>
    </source>
</evidence>
<keyword evidence="3" id="KW-0808">Transferase</keyword>
<keyword evidence="3" id="KW-0489">Methyltransferase</keyword>
<accession>A0A4R5QBZ9</accession>
<dbReference type="Proteomes" id="UP000295096">
    <property type="component" value="Unassembled WGS sequence"/>
</dbReference>
<feature type="compositionally biased region" description="Pro residues" evidence="1">
    <location>
        <begin position="327"/>
        <end position="342"/>
    </location>
</feature>
<dbReference type="InterPro" id="IPR029063">
    <property type="entry name" value="SAM-dependent_MTases_sf"/>
</dbReference>
<dbReference type="InterPro" id="IPR013216">
    <property type="entry name" value="Methyltransf_11"/>
</dbReference>
<comment type="caution">
    <text evidence="3">The sequence shown here is derived from an EMBL/GenBank/DDBJ whole genome shotgun (WGS) entry which is preliminary data.</text>
</comment>
<name>A0A4R5QBZ9_9PROT</name>
<protein>
    <submittedName>
        <fullName evidence="3">Class I SAM-dependent methyltransferase</fullName>
    </submittedName>
</protein>
<dbReference type="GO" id="GO:0008757">
    <property type="term" value="F:S-adenosylmethionine-dependent methyltransferase activity"/>
    <property type="evidence" value="ECO:0007669"/>
    <property type="project" value="InterPro"/>
</dbReference>
<proteinExistence type="predicted"/>
<dbReference type="RefSeq" id="WP_133290579.1">
    <property type="nucleotide sequence ID" value="NZ_SMSJ01000034.1"/>
</dbReference>
<evidence type="ECO:0000313" key="4">
    <source>
        <dbReference type="Proteomes" id="UP000295096"/>
    </source>
</evidence>
<dbReference type="OrthoDB" id="9803855at2"/>
<evidence type="ECO:0000259" key="2">
    <source>
        <dbReference type="Pfam" id="PF08241"/>
    </source>
</evidence>
<sequence length="394" mass="42653">MDQLGSARTGIDRYWCDSSGIYLEGWVQDDTARIEAVRIAAGEQACDIHAFIPRGEPAGAVGFRAYLPWRPSDPLTLEVRAAGNSVRLPVVLPAGPIPSAPWSNAAAAPPQTGIFGAAEMDAAFNVMLQEANAKNFTVCEVGSRNVSPGATTKRTLFPGAARYIGVDVHAADNVDLAGDAHYLDELVGEASVDLVFSIAVMEHLSFPWLFAAAVNRALRPGGLTFHMTHQAWPIHEEPNDFWRFSDNGLRVLFGPDTGFEVLAAGLHDRAYIHPEERRDAFAGVTFAPCYTHVFILARKVGDVAPDSVRWPVDREAAELLASQYPLPPGAAPLPPRVRPPAAPRAARRPSEDALAAAMQRAATAEAQVLALEQSTSWRMTGPLRRMVKRLRGAR</sequence>
<dbReference type="EMBL" id="SMSJ01000034">
    <property type="protein sequence ID" value="TDH60630.1"/>
    <property type="molecule type" value="Genomic_DNA"/>
</dbReference>
<dbReference type="SUPFAM" id="SSF53335">
    <property type="entry name" value="S-adenosyl-L-methionine-dependent methyltransferases"/>
    <property type="match status" value="1"/>
</dbReference>
<dbReference type="GO" id="GO:0032259">
    <property type="term" value="P:methylation"/>
    <property type="evidence" value="ECO:0007669"/>
    <property type="project" value="UniProtKB-KW"/>
</dbReference>
<feature type="region of interest" description="Disordered" evidence="1">
    <location>
        <begin position="327"/>
        <end position="351"/>
    </location>
</feature>
<dbReference type="Pfam" id="PF08241">
    <property type="entry name" value="Methyltransf_11"/>
    <property type="match status" value="1"/>
</dbReference>